<dbReference type="EC" id="3.4.13.19" evidence="1"/>
<keyword evidence="1" id="KW-0224">Dipeptidase</keyword>
<dbReference type="SUPFAM" id="SSF51556">
    <property type="entry name" value="Metallo-dependent hydrolases"/>
    <property type="match status" value="1"/>
</dbReference>
<organism evidence="1">
    <name type="scientific">hydrothermal vent metagenome</name>
    <dbReference type="NCBI Taxonomy" id="652676"/>
    <lineage>
        <taxon>unclassified sequences</taxon>
        <taxon>metagenomes</taxon>
        <taxon>ecological metagenomes</taxon>
    </lineage>
</organism>
<dbReference type="PROSITE" id="PS51365">
    <property type="entry name" value="RENAL_DIPEPTIDASE_2"/>
    <property type="match status" value="1"/>
</dbReference>
<dbReference type="EMBL" id="UOEJ01000199">
    <property type="protein sequence ID" value="VAW04879.1"/>
    <property type="molecule type" value="Genomic_DNA"/>
</dbReference>
<sequence>MTYVTIHKIYRLSIFSLAGLLIIPALAACDNNRNDNDDIPDANQIHERILILDSHVDISSEYTFSPAFDPGKLTNMKVDLPKMTSGGLDAAFFIVYVGQTKRTEENYARAKKDALRKFDAIHRMTDELYADQIGLAYHPEDVGRIYKAGRKVAIIGIENGYVIGRDITLLEDYYRRGARYMTLAHNGHNDICDSAQPKEKLGDSQAEHGGVSDFGAQVIGEMNRLGMMVDISHVSVDCMTQAVGISRAPVIASHSGARALADHPRNLSDEQMKLLAENGGVMQVVAYTGFVKLDPARGEALDMLTAKITALYGLLPDDYEAIERTEEWQQGQAEIDRKFPIATVSEFVDHIDYAVKLIGIDHVGISSDFDGGGGITGWNDASESMNVTRELLARGYGQEDIARIWGGNLIRVWAEADRVAVKLNAE</sequence>
<keyword evidence="1" id="KW-0645">Protease</keyword>
<dbReference type="Pfam" id="PF01244">
    <property type="entry name" value="Peptidase_M19"/>
    <property type="match status" value="1"/>
</dbReference>
<dbReference type="GO" id="GO:0070573">
    <property type="term" value="F:metallodipeptidase activity"/>
    <property type="evidence" value="ECO:0007669"/>
    <property type="project" value="InterPro"/>
</dbReference>
<dbReference type="InterPro" id="IPR032466">
    <property type="entry name" value="Metal_Hydrolase"/>
</dbReference>
<proteinExistence type="predicted"/>
<dbReference type="Gene3D" id="1.10.287.650">
    <property type="entry name" value="L27 domain"/>
    <property type="match status" value="1"/>
</dbReference>
<dbReference type="PANTHER" id="PTHR10443:SF12">
    <property type="entry name" value="DIPEPTIDASE"/>
    <property type="match status" value="1"/>
</dbReference>
<name>A0A3B0SX28_9ZZZZ</name>
<dbReference type="PANTHER" id="PTHR10443">
    <property type="entry name" value="MICROSOMAL DIPEPTIDASE"/>
    <property type="match status" value="1"/>
</dbReference>
<gene>
    <name evidence="1" type="ORF">MNBD_ALPHA01-1102</name>
</gene>
<dbReference type="AlphaFoldDB" id="A0A3B0SX28"/>
<keyword evidence="1" id="KW-0378">Hydrolase</keyword>
<evidence type="ECO:0000313" key="1">
    <source>
        <dbReference type="EMBL" id="VAW04879.1"/>
    </source>
</evidence>
<accession>A0A3B0SX28</accession>
<reference evidence="1" key="1">
    <citation type="submission" date="2018-06" db="EMBL/GenBank/DDBJ databases">
        <authorList>
            <person name="Zhirakovskaya E."/>
        </authorList>
    </citation>
    <scope>NUCLEOTIDE SEQUENCE</scope>
</reference>
<protein>
    <submittedName>
        <fullName evidence="1">Microsomal dipeptidase</fullName>
        <ecNumber evidence="1">3.4.13.19</ecNumber>
    </submittedName>
</protein>
<dbReference type="InterPro" id="IPR008257">
    <property type="entry name" value="Pept_M19"/>
</dbReference>
<dbReference type="GO" id="GO:0006508">
    <property type="term" value="P:proteolysis"/>
    <property type="evidence" value="ECO:0007669"/>
    <property type="project" value="InterPro"/>
</dbReference>
<dbReference type="CDD" id="cd01301">
    <property type="entry name" value="rDP_like"/>
    <property type="match status" value="1"/>
</dbReference>
<dbReference type="Gene3D" id="3.20.20.140">
    <property type="entry name" value="Metal-dependent hydrolases"/>
    <property type="match status" value="1"/>
</dbReference>